<dbReference type="InterPro" id="IPR013666">
    <property type="entry name" value="PH_pln"/>
</dbReference>
<dbReference type="EMBL" id="PSQE01000007">
    <property type="protein sequence ID" value="RHN48112.1"/>
    <property type="molecule type" value="Genomic_DNA"/>
</dbReference>
<dbReference type="Pfam" id="PF08458">
    <property type="entry name" value="PH_2"/>
    <property type="match status" value="1"/>
</dbReference>
<dbReference type="AlphaFoldDB" id="A0A396H469"/>
<gene>
    <name evidence="2" type="ORF">MtrunA17_Chr7g0260231</name>
</gene>
<reference evidence="2" key="1">
    <citation type="journal article" date="2018" name="Nat. Plants">
        <title>Whole-genome landscape of Medicago truncatula symbiotic genes.</title>
        <authorList>
            <person name="Pecrix Y."/>
            <person name="Gamas P."/>
            <person name="Carrere S."/>
        </authorList>
    </citation>
    <scope>NUCLEOTIDE SEQUENCE</scope>
    <source>
        <tissue evidence="2">Leaves</tissue>
    </source>
</reference>
<evidence type="ECO:0000259" key="1">
    <source>
        <dbReference type="Pfam" id="PF08458"/>
    </source>
</evidence>
<organism evidence="2">
    <name type="scientific">Medicago truncatula</name>
    <name type="common">Barrel medic</name>
    <name type="synonym">Medicago tribuloides</name>
    <dbReference type="NCBI Taxonomy" id="3880"/>
    <lineage>
        <taxon>Eukaryota</taxon>
        <taxon>Viridiplantae</taxon>
        <taxon>Streptophyta</taxon>
        <taxon>Embryophyta</taxon>
        <taxon>Tracheophyta</taxon>
        <taxon>Spermatophyta</taxon>
        <taxon>Magnoliopsida</taxon>
        <taxon>eudicotyledons</taxon>
        <taxon>Gunneridae</taxon>
        <taxon>Pentapetalae</taxon>
        <taxon>rosids</taxon>
        <taxon>fabids</taxon>
        <taxon>Fabales</taxon>
        <taxon>Fabaceae</taxon>
        <taxon>Papilionoideae</taxon>
        <taxon>50 kb inversion clade</taxon>
        <taxon>NPAAA clade</taxon>
        <taxon>Hologalegina</taxon>
        <taxon>IRL clade</taxon>
        <taxon>Trifolieae</taxon>
        <taxon>Medicago</taxon>
    </lineage>
</organism>
<comment type="caution">
    <text evidence="2">The sequence shown here is derived from an EMBL/GenBank/DDBJ whole genome shotgun (WGS) entry which is preliminary data.</text>
</comment>
<dbReference type="Gramene" id="rna42788">
    <property type="protein sequence ID" value="RHN48112.1"/>
    <property type="gene ID" value="gene42788"/>
</dbReference>
<accession>A0A396H469</accession>
<protein>
    <submittedName>
        <fullName evidence="2">Putative pleckstrin-like, plant</fullName>
    </submittedName>
</protein>
<evidence type="ECO:0000313" key="2">
    <source>
        <dbReference type="EMBL" id="RHN48112.1"/>
    </source>
</evidence>
<name>A0A396H469_MEDTR</name>
<sequence length="50" mass="6074">MTYMVLLRIENRLEGIVELECRNQREYDVWTQGVSRLLSIVTQRQNKYNN</sequence>
<dbReference type="Proteomes" id="UP000265566">
    <property type="component" value="Chromosome 7"/>
</dbReference>
<feature type="domain" description="Pleckstrin-like plant" evidence="1">
    <location>
        <begin position="14"/>
        <end position="41"/>
    </location>
</feature>
<proteinExistence type="predicted"/>